<protein>
    <submittedName>
        <fullName evidence="2">Uncharacterized protein</fullName>
    </submittedName>
</protein>
<evidence type="ECO:0000313" key="3">
    <source>
        <dbReference type="Proteomes" id="UP000248926"/>
    </source>
</evidence>
<feature type="compositionally biased region" description="Basic and acidic residues" evidence="1">
    <location>
        <begin position="198"/>
        <end position="215"/>
    </location>
</feature>
<dbReference type="RefSeq" id="WP_111982046.1">
    <property type="nucleotide sequence ID" value="NZ_NFZS01000001.1"/>
</dbReference>
<name>A0A328PAK3_9GAMM</name>
<feature type="compositionally biased region" description="Polar residues" evidence="1">
    <location>
        <begin position="90"/>
        <end position="104"/>
    </location>
</feature>
<reference evidence="2 3" key="1">
    <citation type="journal article" date="2018" name="Genet. Mol. Biol.">
        <title>The genome sequence of Dyella jiangningensis FCAV SCS01 from a lignocellulose-decomposing microbial consortium metagenome reveals potential for biotechnological applications.</title>
        <authorList>
            <person name="Desiderato J.G."/>
            <person name="Alvarenga D.O."/>
            <person name="Constancio M.T.L."/>
            <person name="Alves L.M.C."/>
            <person name="Varani A.M."/>
        </authorList>
    </citation>
    <scope>NUCLEOTIDE SEQUENCE [LARGE SCALE GENOMIC DNA]</scope>
    <source>
        <strain evidence="2 3">FCAV SCS01</strain>
    </source>
</reference>
<feature type="compositionally biased region" description="Basic and acidic residues" evidence="1">
    <location>
        <begin position="177"/>
        <end position="187"/>
    </location>
</feature>
<evidence type="ECO:0000256" key="1">
    <source>
        <dbReference type="SAM" id="MobiDB-lite"/>
    </source>
</evidence>
<feature type="compositionally biased region" description="Basic and acidic residues" evidence="1">
    <location>
        <begin position="23"/>
        <end position="33"/>
    </location>
</feature>
<feature type="compositionally biased region" description="Polar residues" evidence="1">
    <location>
        <begin position="1"/>
        <end position="21"/>
    </location>
</feature>
<comment type="caution">
    <text evidence="2">The sequence shown here is derived from an EMBL/GenBank/DDBJ whole genome shotgun (WGS) entry which is preliminary data.</text>
</comment>
<proteinExistence type="predicted"/>
<dbReference type="Proteomes" id="UP000248926">
    <property type="component" value="Unassembled WGS sequence"/>
</dbReference>
<evidence type="ECO:0000313" key="2">
    <source>
        <dbReference type="EMBL" id="RAO77712.1"/>
    </source>
</evidence>
<dbReference type="OrthoDB" id="9910131at2"/>
<accession>A0A328PAK3</accession>
<dbReference type="AlphaFoldDB" id="A0A328PAK3"/>
<sequence>MKQAKQPPSSKTAGENVQSQGGIRRDEVEEARSNFDPASGGQGGHLATQVPGQSLDEGGDELNTGFTGDDGAHVAANTVSEPGDLEPWQAANTLPDNGQGTDLNIGSRDMTDRPPTDDIGTYAAPTSTEGGQGSVSGTGNARPHHGREAENETIERSGGAGAGQGSSYQSGGTAVDRAQKIAERKAQEGTAASPRNEAGGRDPSPRTPLGKDRSR</sequence>
<gene>
    <name evidence="2" type="ORF">CA260_07575</name>
</gene>
<feature type="compositionally biased region" description="Basic and acidic residues" evidence="1">
    <location>
        <begin position="146"/>
        <end position="155"/>
    </location>
</feature>
<keyword evidence="3" id="KW-1185">Reference proteome</keyword>
<organism evidence="2 3">
    <name type="scientific">Dyella jiangningensis</name>
    <dbReference type="NCBI Taxonomy" id="1379159"/>
    <lineage>
        <taxon>Bacteria</taxon>
        <taxon>Pseudomonadati</taxon>
        <taxon>Pseudomonadota</taxon>
        <taxon>Gammaproteobacteria</taxon>
        <taxon>Lysobacterales</taxon>
        <taxon>Rhodanobacteraceae</taxon>
        <taxon>Dyella</taxon>
    </lineage>
</organism>
<dbReference type="EMBL" id="NFZS01000001">
    <property type="protein sequence ID" value="RAO77712.1"/>
    <property type="molecule type" value="Genomic_DNA"/>
</dbReference>
<feature type="region of interest" description="Disordered" evidence="1">
    <location>
        <begin position="1"/>
        <end position="215"/>
    </location>
</feature>